<feature type="compositionally biased region" description="Acidic residues" evidence="1">
    <location>
        <begin position="1"/>
        <end position="13"/>
    </location>
</feature>
<evidence type="ECO:0000313" key="5">
    <source>
        <dbReference type="EMBL" id="CAF4743811.1"/>
    </source>
</evidence>
<dbReference type="AlphaFoldDB" id="A0A816ALW3"/>
<evidence type="ECO:0000313" key="2">
    <source>
        <dbReference type="EMBL" id="CAF1597584.1"/>
    </source>
</evidence>
<dbReference type="EMBL" id="CAJOBI010135532">
    <property type="protein sequence ID" value="CAF4743811.1"/>
    <property type="molecule type" value="Genomic_DNA"/>
</dbReference>
<organism evidence="2 6">
    <name type="scientific">Rotaria magnacalcarata</name>
    <dbReference type="NCBI Taxonomy" id="392030"/>
    <lineage>
        <taxon>Eukaryota</taxon>
        <taxon>Metazoa</taxon>
        <taxon>Spiralia</taxon>
        <taxon>Gnathifera</taxon>
        <taxon>Rotifera</taxon>
        <taxon>Eurotatoria</taxon>
        <taxon>Bdelloidea</taxon>
        <taxon>Philodinida</taxon>
        <taxon>Philodinidae</taxon>
        <taxon>Rotaria</taxon>
    </lineage>
</organism>
<reference evidence="2" key="1">
    <citation type="submission" date="2021-02" db="EMBL/GenBank/DDBJ databases">
        <authorList>
            <person name="Nowell W R."/>
        </authorList>
    </citation>
    <scope>NUCLEOTIDE SEQUENCE</scope>
</reference>
<protein>
    <submittedName>
        <fullName evidence="2">Uncharacterized protein</fullName>
    </submittedName>
</protein>
<dbReference type="EMBL" id="CAJNOV010016939">
    <property type="protein sequence ID" value="CAF1597584.1"/>
    <property type="molecule type" value="Genomic_DNA"/>
</dbReference>
<dbReference type="Proteomes" id="UP000663824">
    <property type="component" value="Unassembled WGS sequence"/>
</dbReference>
<gene>
    <name evidence="4" type="ORF">BYL167_LOCUS30460</name>
    <name evidence="2" type="ORF">CJN711_LOCUS34759</name>
    <name evidence="3" type="ORF">MBJ925_LOCUS21506</name>
    <name evidence="5" type="ORF">SMN809_LOCUS44830</name>
</gene>
<evidence type="ECO:0000256" key="1">
    <source>
        <dbReference type="SAM" id="MobiDB-lite"/>
    </source>
</evidence>
<evidence type="ECO:0000313" key="4">
    <source>
        <dbReference type="EMBL" id="CAF4374351.1"/>
    </source>
</evidence>
<dbReference type="EMBL" id="CAJOBH010049963">
    <property type="protein sequence ID" value="CAF4374351.1"/>
    <property type="molecule type" value="Genomic_DNA"/>
</dbReference>
<comment type="caution">
    <text evidence="2">The sequence shown here is derived from an EMBL/GenBank/DDBJ whole genome shotgun (WGS) entry which is preliminary data.</text>
</comment>
<evidence type="ECO:0000313" key="6">
    <source>
        <dbReference type="Proteomes" id="UP000663855"/>
    </source>
</evidence>
<dbReference type="Proteomes" id="UP000676336">
    <property type="component" value="Unassembled WGS sequence"/>
</dbReference>
<dbReference type="EMBL" id="CAJNRE010010848">
    <property type="protein sequence ID" value="CAF2096510.1"/>
    <property type="molecule type" value="Genomic_DNA"/>
</dbReference>
<name>A0A816ALW3_9BILA</name>
<proteinExistence type="predicted"/>
<dbReference type="Proteomes" id="UP000663855">
    <property type="component" value="Unassembled WGS sequence"/>
</dbReference>
<feature type="region of interest" description="Disordered" evidence="1">
    <location>
        <begin position="1"/>
        <end position="37"/>
    </location>
</feature>
<sequence length="128" mass="14754">MDSEQSISDDSDNTDSSNDNQHPLSQDMENGTLEEDQYASTSFASLTLSTTKNPLDLPYDRKCRQKIWNKLNQLNFSFRQKKNKTPNLREVYEFPPLVKQVIRCLHPSDIDEKDSLPKPDVIFTLDTS</sequence>
<dbReference type="Proteomes" id="UP000681967">
    <property type="component" value="Unassembled WGS sequence"/>
</dbReference>
<evidence type="ECO:0000313" key="3">
    <source>
        <dbReference type="EMBL" id="CAF2096510.1"/>
    </source>
</evidence>
<accession>A0A816ALW3</accession>